<accession>A0ABQ6MXH7</accession>
<proteinExistence type="predicted"/>
<evidence type="ECO:0000313" key="2">
    <source>
        <dbReference type="Proteomes" id="UP001165060"/>
    </source>
</evidence>
<keyword evidence="2" id="KW-1185">Reference proteome</keyword>
<comment type="caution">
    <text evidence="1">The sequence shown here is derived from an EMBL/GenBank/DDBJ whole genome shotgun (WGS) entry which is preliminary data.</text>
</comment>
<reference evidence="1 2" key="1">
    <citation type="journal article" date="2023" name="Commun. Biol.">
        <title>Genome analysis of Parmales, the sister group of diatoms, reveals the evolutionary specialization of diatoms from phago-mixotrophs to photoautotrophs.</title>
        <authorList>
            <person name="Ban H."/>
            <person name="Sato S."/>
            <person name="Yoshikawa S."/>
            <person name="Yamada K."/>
            <person name="Nakamura Y."/>
            <person name="Ichinomiya M."/>
            <person name="Sato N."/>
            <person name="Blanc-Mathieu R."/>
            <person name="Endo H."/>
            <person name="Kuwata A."/>
            <person name="Ogata H."/>
        </authorList>
    </citation>
    <scope>NUCLEOTIDE SEQUENCE [LARGE SCALE GENOMIC DNA]</scope>
</reference>
<dbReference type="EMBL" id="BRYB01003322">
    <property type="protein sequence ID" value="GMI34627.1"/>
    <property type="molecule type" value="Genomic_DNA"/>
</dbReference>
<name>A0ABQ6MXH7_9STRA</name>
<protein>
    <submittedName>
        <fullName evidence="1">Uncharacterized protein</fullName>
    </submittedName>
</protein>
<sequence length="182" mass="20137">YHTGVDVGEILRGVLNLVRVHRIRVNANYATLVVNVLCIEGLARKLVPYYNILDGGKPLLESYRRLLVENPGSRWRKLLFKMVVPFAHVQKHVNDRRFFKNHDRKLAGLGKKGRLRKAAGVVAKVGAVSLGVYFARPQLLRSVAEGFTPVAARALGMIGGLFKAKGRAPPAKARLGKGWGKH</sequence>
<dbReference type="Proteomes" id="UP001165060">
    <property type="component" value="Unassembled WGS sequence"/>
</dbReference>
<evidence type="ECO:0000313" key="1">
    <source>
        <dbReference type="EMBL" id="GMI34627.1"/>
    </source>
</evidence>
<feature type="non-terminal residue" evidence="1">
    <location>
        <position position="1"/>
    </location>
</feature>
<organism evidence="1 2">
    <name type="scientific">Tetraparma gracilis</name>
    <dbReference type="NCBI Taxonomy" id="2962635"/>
    <lineage>
        <taxon>Eukaryota</taxon>
        <taxon>Sar</taxon>
        <taxon>Stramenopiles</taxon>
        <taxon>Ochrophyta</taxon>
        <taxon>Bolidophyceae</taxon>
        <taxon>Parmales</taxon>
        <taxon>Triparmaceae</taxon>
        <taxon>Tetraparma</taxon>
    </lineage>
</organism>
<gene>
    <name evidence="1" type="ORF">TeGR_g3540</name>
</gene>